<dbReference type="Proteomes" id="UP000678047">
    <property type="component" value="Segment"/>
</dbReference>
<evidence type="ECO:0000313" key="1">
    <source>
        <dbReference type="EMBL" id="QTH79781.1"/>
    </source>
</evidence>
<organism evidence="1 2">
    <name type="scientific">Aeromonas phage PZL-Ah152</name>
    <dbReference type="NCBI Taxonomy" id="2820393"/>
    <lineage>
        <taxon>Viruses</taxon>
        <taxon>Duplodnaviria</taxon>
        <taxon>Heunggongvirae</taxon>
        <taxon>Uroviricota</taxon>
        <taxon>Caudoviricetes</taxon>
        <taxon>Autographivirales</taxon>
        <taxon>Autotranscriptaviridae</taxon>
        <taxon>Studiervirinae</taxon>
        <taxon>Armandvirus</taxon>
        <taxon>Armandvirus PZLAh152</taxon>
    </lineage>
</organism>
<dbReference type="EMBL" id="MW671054">
    <property type="protein sequence ID" value="QTH79781.1"/>
    <property type="molecule type" value="Genomic_DNA"/>
</dbReference>
<keyword evidence="2" id="KW-1185">Reference proteome</keyword>
<proteinExistence type="predicted"/>
<accession>A0A8A6C5Z7</accession>
<protein>
    <submittedName>
        <fullName evidence="1">Uncharacterized protein</fullName>
    </submittedName>
</protein>
<evidence type="ECO:0000313" key="2">
    <source>
        <dbReference type="Proteomes" id="UP000678047"/>
    </source>
</evidence>
<sequence>MTNAMPVLNVSITMHNHDEYAGVLITRNGVVVTIRTIAKKATIVELETLVNGYRCVNEKVVVKVYRNKR</sequence>
<reference evidence="1 2" key="1">
    <citation type="submission" date="2021-02" db="EMBL/GenBank/DDBJ databases">
        <authorList>
            <person name="Jia K."/>
            <person name="Zhang L."/>
            <person name="Liu Z."/>
        </authorList>
    </citation>
    <scope>NUCLEOTIDE SEQUENCE [LARGE SCALE GENOMIC DNA]</scope>
</reference>
<name>A0A8A6C5Z7_9CAUD</name>